<evidence type="ECO:0000313" key="12">
    <source>
        <dbReference type="Proteomes" id="UP000238338"/>
    </source>
</evidence>
<keyword evidence="4 9" id="KW-0808">Transferase</keyword>
<keyword evidence="8 9" id="KW-0012">Acyltransferase</keyword>
<dbReference type="SUPFAM" id="SSF56317">
    <property type="entry name" value="Carbon-nitrogen hydrolase"/>
    <property type="match status" value="1"/>
</dbReference>
<keyword evidence="3 9" id="KW-1003">Cell membrane</keyword>
<feature type="transmembrane region" description="Helical" evidence="9">
    <location>
        <begin position="167"/>
        <end position="190"/>
    </location>
</feature>
<dbReference type="Gene3D" id="3.60.110.10">
    <property type="entry name" value="Carbon-nitrogen hydrolase"/>
    <property type="match status" value="1"/>
</dbReference>
<dbReference type="PROSITE" id="PS50263">
    <property type="entry name" value="CN_HYDROLASE"/>
    <property type="match status" value="1"/>
</dbReference>
<keyword evidence="5 9" id="KW-0812">Transmembrane</keyword>
<dbReference type="GO" id="GO:0005886">
    <property type="term" value="C:plasma membrane"/>
    <property type="evidence" value="ECO:0007669"/>
    <property type="project" value="UniProtKB-SubCell"/>
</dbReference>
<evidence type="ECO:0000256" key="7">
    <source>
        <dbReference type="ARBA" id="ARBA00023136"/>
    </source>
</evidence>
<dbReference type="CDD" id="cd07571">
    <property type="entry name" value="ALP_N-acyl_transferase"/>
    <property type="match status" value="1"/>
</dbReference>
<dbReference type="InterPro" id="IPR004563">
    <property type="entry name" value="Apolipo_AcylTrfase"/>
</dbReference>
<dbReference type="AlphaFoldDB" id="A0A2S8S5V7"/>
<feature type="transmembrane region" description="Helical" evidence="9">
    <location>
        <begin position="40"/>
        <end position="58"/>
    </location>
</feature>
<dbReference type="InterPro" id="IPR036526">
    <property type="entry name" value="C-N_Hydrolase_sf"/>
</dbReference>
<feature type="domain" description="CN hydrolase" evidence="10">
    <location>
        <begin position="234"/>
        <end position="474"/>
    </location>
</feature>
<keyword evidence="7 9" id="KW-0472">Membrane</keyword>
<dbReference type="Pfam" id="PF00795">
    <property type="entry name" value="CN_hydrolase"/>
    <property type="match status" value="1"/>
</dbReference>
<proteinExistence type="inferred from homology"/>
<evidence type="ECO:0000256" key="5">
    <source>
        <dbReference type="ARBA" id="ARBA00022692"/>
    </source>
</evidence>
<evidence type="ECO:0000259" key="10">
    <source>
        <dbReference type="PROSITE" id="PS50263"/>
    </source>
</evidence>
<gene>
    <name evidence="9" type="primary">lnt</name>
    <name evidence="11" type="ORF">LX70_02451</name>
</gene>
<evidence type="ECO:0000256" key="8">
    <source>
        <dbReference type="ARBA" id="ARBA00023315"/>
    </source>
</evidence>
<comment type="caution">
    <text evidence="11">The sequence shown here is derived from an EMBL/GenBank/DDBJ whole genome shotgun (WGS) entry which is preliminary data.</text>
</comment>
<name>A0A2S8S5V7_9RHOB</name>
<feature type="transmembrane region" description="Helical" evidence="9">
    <location>
        <begin position="487"/>
        <end position="504"/>
    </location>
</feature>
<evidence type="ECO:0000256" key="2">
    <source>
        <dbReference type="ARBA" id="ARBA00010065"/>
    </source>
</evidence>
<dbReference type="GO" id="GO:0042158">
    <property type="term" value="P:lipoprotein biosynthetic process"/>
    <property type="evidence" value="ECO:0007669"/>
    <property type="project" value="UniProtKB-UniRule"/>
</dbReference>
<evidence type="ECO:0000313" key="11">
    <source>
        <dbReference type="EMBL" id="PQV56187.1"/>
    </source>
</evidence>
<dbReference type="InterPro" id="IPR045378">
    <property type="entry name" value="LNT_N"/>
</dbReference>
<evidence type="ECO:0000256" key="4">
    <source>
        <dbReference type="ARBA" id="ARBA00022679"/>
    </source>
</evidence>
<comment type="similarity">
    <text evidence="2 9">Belongs to the CN hydrolase family. Apolipoprotein N-acyltransferase subfamily.</text>
</comment>
<comment type="catalytic activity">
    <reaction evidence="9">
        <text>N-terminal S-1,2-diacyl-sn-glyceryl-L-cysteinyl-[lipoprotein] + a glycerophospholipid = N-acyl-S-1,2-diacyl-sn-glyceryl-L-cysteinyl-[lipoprotein] + a 2-acyl-sn-glycero-3-phospholipid + H(+)</text>
        <dbReference type="Rhea" id="RHEA:48228"/>
        <dbReference type="Rhea" id="RHEA-COMP:14681"/>
        <dbReference type="Rhea" id="RHEA-COMP:14684"/>
        <dbReference type="ChEBI" id="CHEBI:15378"/>
        <dbReference type="ChEBI" id="CHEBI:136912"/>
        <dbReference type="ChEBI" id="CHEBI:140656"/>
        <dbReference type="ChEBI" id="CHEBI:140657"/>
        <dbReference type="ChEBI" id="CHEBI:140660"/>
        <dbReference type="EC" id="2.3.1.269"/>
    </reaction>
</comment>
<evidence type="ECO:0000256" key="9">
    <source>
        <dbReference type="HAMAP-Rule" id="MF_01148"/>
    </source>
</evidence>
<evidence type="ECO:0000256" key="6">
    <source>
        <dbReference type="ARBA" id="ARBA00022989"/>
    </source>
</evidence>
<keyword evidence="12" id="KW-1185">Reference proteome</keyword>
<dbReference type="RefSeq" id="WP_245885067.1">
    <property type="nucleotide sequence ID" value="NZ_PVEP01000005.1"/>
</dbReference>
<dbReference type="InterPro" id="IPR003010">
    <property type="entry name" value="C-N_Hydrolase"/>
</dbReference>
<feature type="transmembrane region" description="Helical" evidence="9">
    <location>
        <begin position="65"/>
        <end position="83"/>
    </location>
</feature>
<comment type="function">
    <text evidence="9">Catalyzes the phospholipid dependent N-acylation of the N-terminal cysteine of apolipoprotein, the last step in lipoprotein maturation.</text>
</comment>
<keyword evidence="6 9" id="KW-1133">Transmembrane helix</keyword>
<feature type="transmembrane region" description="Helical" evidence="9">
    <location>
        <begin position="197"/>
        <end position="216"/>
    </location>
</feature>
<accession>A0A2S8S5V7</accession>
<feature type="transmembrane region" description="Helical" evidence="9">
    <location>
        <begin position="95"/>
        <end position="122"/>
    </location>
</feature>
<dbReference type="PANTHER" id="PTHR38686:SF1">
    <property type="entry name" value="APOLIPOPROTEIN N-ACYLTRANSFERASE"/>
    <property type="match status" value="1"/>
</dbReference>
<dbReference type="UniPathway" id="UPA00666"/>
<dbReference type="EC" id="2.3.1.269" evidence="9"/>
<sequence length="509" mass="53560">MAFGLRAGLRPPARPPLSILGLCVVLGALAAAGQAPLGYWPVTLAALAVLAEIMVRHAGAGQMIWTGWAAGTGYFAAALFWIYEPFQVEADIYGWMAPFAVVLMAVGMALFWALAGGIAALGRGRVGRALGFAIGLTATDLLRGYIFTGFPWALAGHVWIDTPVAQIAAFTGPIGLSALTLLAAVLPVMAVPLWRRVGLGVAGLALVAACWGFGAARLADPIPPRSPEVHVRLVQPNARQETKWQPEAWQANLDRMLGDSAPGQGTRPDLIVWPETAIPFLLDRAGPLLEDMAMVSAGVPIATGIQRQEGARYYNSLAVIGAGGTVRATYDKWHLVPFGEYVPLVDRIADLGISAFAAQVGLGYSAGPGARVLDLGAAGKVLPLICYEAVFPQDLNAAPERADWILQITNDAWFGNLSGPYQHLAQARLRAIEQGLPLLRAANTGVSAVIDARGRVLHALALNTDGVIDAAVPGALPRTLYSRTGDVPATILVLAAGLALLLSGRRKRD</sequence>
<reference evidence="11 12" key="1">
    <citation type="submission" date="2018-02" db="EMBL/GenBank/DDBJ databases">
        <title>Genomic Encyclopedia of Archaeal and Bacterial Type Strains, Phase II (KMG-II): from individual species to whole genera.</title>
        <authorList>
            <person name="Goeker M."/>
        </authorList>
    </citation>
    <scope>NUCLEOTIDE SEQUENCE [LARGE SCALE GENOMIC DNA]</scope>
    <source>
        <strain evidence="11 12">DSM 18921</strain>
    </source>
</reference>
<dbReference type="EMBL" id="PVEP01000005">
    <property type="protein sequence ID" value="PQV56187.1"/>
    <property type="molecule type" value="Genomic_DNA"/>
</dbReference>
<protein>
    <recommendedName>
        <fullName evidence="9">Apolipoprotein N-acyltransferase</fullName>
        <shortName evidence="9">ALP N-acyltransferase</shortName>
        <ecNumber evidence="9">2.3.1.269</ecNumber>
    </recommendedName>
</protein>
<comment type="subcellular location">
    <subcellularLocation>
        <location evidence="1 9">Cell membrane</location>
        <topology evidence="1 9">Multi-pass membrane protein</topology>
    </subcellularLocation>
</comment>
<dbReference type="PANTHER" id="PTHR38686">
    <property type="entry name" value="APOLIPOPROTEIN N-ACYLTRANSFERASE"/>
    <property type="match status" value="1"/>
</dbReference>
<dbReference type="NCBIfam" id="TIGR00546">
    <property type="entry name" value="lnt"/>
    <property type="match status" value="1"/>
</dbReference>
<evidence type="ECO:0000256" key="1">
    <source>
        <dbReference type="ARBA" id="ARBA00004651"/>
    </source>
</evidence>
<evidence type="ECO:0000256" key="3">
    <source>
        <dbReference type="ARBA" id="ARBA00022475"/>
    </source>
</evidence>
<dbReference type="Pfam" id="PF20154">
    <property type="entry name" value="LNT_N"/>
    <property type="match status" value="1"/>
</dbReference>
<dbReference type="HAMAP" id="MF_01148">
    <property type="entry name" value="Lnt"/>
    <property type="match status" value="1"/>
</dbReference>
<dbReference type="Proteomes" id="UP000238338">
    <property type="component" value="Unassembled WGS sequence"/>
</dbReference>
<dbReference type="GO" id="GO:0016410">
    <property type="term" value="F:N-acyltransferase activity"/>
    <property type="evidence" value="ECO:0007669"/>
    <property type="project" value="UniProtKB-UniRule"/>
</dbReference>
<comment type="pathway">
    <text evidence="9">Protein modification; lipoprotein biosynthesis (N-acyl transfer).</text>
</comment>
<organism evidence="11 12">
    <name type="scientific">Albidovulum denitrificans</name>
    <dbReference type="NCBI Taxonomy" id="404881"/>
    <lineage>
        <taxon>Bacteria</taxon>
        <taxon>Pseudomonadati</taxon>
        <taxon>Pseudomonadota</taxon>
        <taxon>Alphaproteobacteria</taxon>
        <taxon>Rhodobacterales</taxon>
        <taxon>Paracoccaceae</taxon>
        <taxon>Albidovulum</taxon>
    </lineage>
</organism>
<keyword evidence="11" id="KW-0449">Lipoprotein</keyword>